<evidence type="ECO:0000313" key="2">
    <source>
        <dbReference type="EMBL" id="CAG2209141.1"/>
    </source>
</evidence>
<dbReference type="InterPro" id="IPR036691">
    <property type="entry name" value="Endo/exonu/phosph_ase_sf"/>
</dbReference>
<evidence type="ECO:0000256" key="1">
    <source>
        <dbReference type="SAM" id="MobiDB-lite"/>
    </source>
</evidence>
<dbReference type="Proteomes" id="UP000683360">
    <property type="component" value="Unassembled WGS sequence"/>
</dbReference>
<dbReference type="AlphaFoldDB" id="A0A8S3RQY2"/>
<evidence type="ECO:0008006" key="4">
    <source>
        <dbReference type="Google" id="ProtNLM"/>
    </source>
</evidence>
<accession>A0A8S3RQY2</accession>
<feature type="region of interest" description="Disordered" evidence="1">
    <location>
        <begin position="1"/>
        <end position="47"/>
    </location>
</feature>
<protein>
    <recommendedName>
        <fullName evidence="4">Endonuclease/exonuclease/phosphatase domain-containing protein</fullName>
    </recommendedName>
</protein>
<gene>
    <name evidence="2" type="ORF">MEDL_23282</name>
</gene>
<feature type="compositionally biased region" description="Polar residues" evidence="1">
    <location>
        <begin position="82"/>
        <end position="97"/>
    </location>
</feature>
<dbReference type="OrthoDB" id="10384174at2759"/>
<proteinExistence type="predicted"/>
<feature type="compositionally biased region" description="Polar residues" evidence="1">
    <location>
        <begin position="1"/>
        <end position="10"/>
    </location>
</feature>
<sequence>MTTATASAQQHPEAVPSRIHNVLNDDPLNQQPSRQCSQQPGDISSDQDRVAPQIVHSSFPFMHDQTRHVISASASEKPVHHTNCTTVRNNKGLTVGQSRGKEPPFAGDEPHRTATRSASSGGNPPNRENIRITTCNIEGVRSNTSFLQLLSEDSHIVCLQEHFLWDCQSNILHSILLDHDNHTRCHDTNEPLSGFKLPRGRAGVSILWPKQWNSQIQKLPDGNERVIAILISSDVDVCLINVYMPTMDKDSSYEYGECLDLIHNIATKYLNTHAIILSAIDSKPSNSIQNITKALLTASNKAVPTKPIKLKGPKWKASPRVKKIFKNCKQLYSKWKFEGKQADHPFRKQLKAEKKNLRSQQRKEHAEDRLNLYQQIMDNPSTDLFYKLINRNRSKPRTNSTGIDIEGELEFNPAIQRKAFAKYYEDLSIPKESKE</sequence>
<keyword evidence="3" id="KW-1185">Reference proteome</keyword>
<feature type="region of interest" description="Disordered" evidence="1">
    <location>
        <begin position="75"/>
        <end position="129"/>
    </location>
</feature>
<dbReference type="EMBL" id="CAJPWZ010001141">
    <property type="protein sequence ID" value="CAG2209141.1"/>
    <property type="molecule type" value="Genomic_DNA"/>
</dbReference>
<dbReference type="Gene3D" id="3.60.10.10">
    <property type="entry name" value="Endonuclease/exonuclease/phosphatase"/>
    <property type="match status" value="1"/>
</dbReference>
<dbReference type="SUPFAM" id="SSF56219">
    <property type="entry name" value="DNase I-like"/>
    <property type="match status" value="1"/>
</dbReference>
<name>A0A8S3RQY2_MYTED</name>
<reference evidence="2" key="1">
    <citation type="submission" date="2021-03" db="EMBL/GenBank/DDBJ databases">
        <authorList>
            <person name="Bekaert M."/>
        </authorList>
    </citation>
    <scope>NUCLEOTIDE SEQUENCE</scope>
</reference>
<comment type="caution">
    <text evidence="2">The sequence shown here is derived from an EMBL/GenBank/DDBJ whole genome shotgun (WGS) entry which is preliminary data.</text>
</comment>
<organism evidence="2 3">
    <name type="scientific">Mytilus edulis</name>
    <name type="common">Blue mussel</name>
    <dbReference type="NCBI Taxonomy" id="6550"/>
    <lineage>
        <taxon>Eukaryota</taxon>
        <taxon>Metazoa</taxon>
        <taxon>Spiralia</taxon>
        <taxon>Lophotrochozoa</taxon>
        <taxon>Mollusca</taxon>
        <taxon>Bivalvia</taxon>
        <taxon>Autobranchia</taxon>
        <taxon>Pteriomorphia</taxon>
        <taxon>Mytilida</taxon>
        <taxon>Mytiloidea</taxon>
        <taxon>Mytilidae</taxon>
        <taxon>Mytilinae</taxon>
        <taxon>Mytilus</taxon>
    </lineage>
</organism>
<feature type="compositionally biased region" description="Polar residues" evidence="1">
    <location>
        <begin position="27"/>
        <end position="44"/>
    </location>
</feature>
<evidence type="ECO:0000313" key="3">
    <source>
        <dbReference type="Proteomes" id="UP000683360"/>
    </source>
</evidence>